<evidence type="ECO:0000256" key="2">
    <source>
        <dbReference type="ARBA" id="ARBA00022692"/>
    </source>
</evidence>
<keyword evidence="8" id="KW-1185">Reference proteome</keyword>
<reference evidence="7 8" key="1">
    <citation type="submission" date="2016-03" db="EMBL/GenBank/DDBJ databases">
        <authorList>
            <person name="Ploux O."/>
        </authorList>
    </citation>
    <scope>NUCLEOTIDE SEQUENCE [LARGE SCALE GENOMIC DNA]</scope>
    <source>
        <strain evidence="7 8">URUG2</strain>
    </source>
</reference>
<keyword evidence="3 6" id="KW-1133">Transmembrane helix</keyword>
<feature type="transmembrane region" description="Helical" evidence="6">
    <location>
        <begin position="126"/>
        <end position="144"/>
    </location>
</feature>
<dbReference type="Proteomes" id="UP000225277">
    <property type="component" value="Unassembled WGS sequence"/>
</dbReference>
<evidence type="ECO:0000313" key="7">
    <source>
        <dbReference type="EMBL" id="CZT17381.1"/>
    </source>
</evidence>
<name>A0A2D3UPN4_9PEZI</name>
<dbReference type="GeneID" id="35598422"/>
<protein>
    <recommendedName>
        <fullName evidence="9">Membrane-associated proteins in eicosanoid and glutathione metabolism</fullName>
    </recommendedName>
</protein>
<comment type="subcellular location">
    <subcellularLocation>
        <location evidence="1">Membrane</location>
    </subcellularLocation>
</comment>
<dbReference type="Gene3D" id="1.20.120.550">
    <property type="entry name" value="Membrane associated eicosanoid/glutathione metabolism-like domain"/>
    <property type="match status" value="1"/>
</dbReference>
<dbReference type="SUPFAM" id="SSF161084">
    <property type="entry name" value="MAPEG domain-like"/>
    <property type="match status" value="1"/>
</dbReference>
<dbReference type="OrthoDB" id="19091at2759"/>
<keyword evidence="2 6" id="KW-0812">Transmembrane</keyword>
<dbReference type="PANTHER" id="PTHR35814">
    <property type="match status" value="1"/>
</dbReference>
<proteinExistence type="predicted"/>
<dbReference type="AlphaFoldDB" id="A0A2D3UPN4"/>
<evidence type="ECO:0000256" key="3">
    <source>
        <dbReference type="ARBA" id="ARBA00022989"/>
    </source>
</evidence>
<sequence>MIPITSTFALPLTLYYTLLQVRVISARISSKQSLAQSSPQPAIKGDDNGSESPSDPLLTATRCQSNFSENVPLALLLAGFVEANGGNRKALITALGMLTVARVMHVEMGLMVEGGKHPHTGIGRPVGFFGTVGVVVGLAGYGAWLGRGVWGF</sequence>
<dbReference type="STRING" id="112498.A0A2D3UPN4"/>
<evidence type="ECO:0000256" key="4">
    <source>
        <dbReference type="ARBA" id="ARBA00023136"/>
    </source>
</evidence>
<evidence type="ECO:0000256" key="1">
    <source>
        <dbReference type="ARBA" id="ARBA00004370"/>
    </source>
</evidence>
<feature type="region of interest" description="Disordered" evidence="5">
    <location>
        <begin position="35"/>
        <end position="58"/>
    </location>
</feature>
<evidence type="ECO:0000256" key="5">
    <source>
        <dbReference type="SAM" id="MobiDB-lite"/>
    </source>
</evidence>
<dbReference type="GO" id="GO:0016020">
    <property type="term" value="C:membrane"/>
    <property type="evidence" value="ECO:0007669"/>
    <property type="project" value="UniProtKB-SubCell"/>
</dbReference>
<keyword evidence="4 6" id="KW-0472">Membrane</keyword>
<dbReference type="Pfam" id="PF01124">
    <property type="entry name" value="MAPEG"/>
    <property type="match status" value="1"/>
</dbReference>
<dbReference type="PANTHER" id="PTHR35814:SF1">
    <property type="entry name" value="GLUTATHIONE S-TRANSFERASE-RELATED"/>
    <property type="match status" value="1"/>
</dbReference>
<gene>
    <name evidence="7" type="ORF">RCC_03215</name>
</gene>
<dbReference type="EMBL" id="FJUY01000004">
    <property type="protein sequence ID" value="CZT17381.1"/>
    <property type="molecule type" value="Genomic_DNA"/>
</dbReference>
<evidence type="ECO:0000256" key="6">
    <source>
        <dbReference type="SAM" id="Phobius"/>
    </source>
</evidence>
<dbReference type="InterPro" id="IPR001129">
    <property type="entry name" value="Membr-assoc_MAPEG"/>
</dbReference>
<evidence type="ECO:0000313" key="8">
    <source>
        <dbReference type="Proteomes" id="UP000225277"/>
    </source>
</evidence>
<organism evidence="7 8">
    <name type="scientific">Ramularia collo-cygni</name>
    <dbReference type="NCBI Taxonomy" id="112498"/>
    <lineage>
        <taxon>Eukaryota</taxon>
        <taxon>Fungi</taxon>
        <taxon>Dikarya</taxon>
        <taxon>Ascomycota</taxon>
        <taxon>Pezizomycotina</taxon>
        <taxon>Dothideomycetes</taxon>
        <taxon>Dothideomycetidae</taxon>
        <taxon>Mycosphaerellales</taxon>
        <taxon>Mycosphaerellaceae</taxon>
        <taxon>Ramularia</taxon>
    </lineage>
</organism>
<dbReference type="RefSeq" id="XP_023624274.1">
    <property type="nucleotide sequence ID" value="XM_023768506.1"/>
</dbReference>
<dbReference type="InterPro" id="IPR023352">
    <property type="entry name" value="MAPEG-like_dom_sf"/>
</dbReference>
<evidence type="ECO:0008006" key="9">
    <source>
        <dbReference type="Google" id="ProtNLM"/>
    </source>
</evidence>
<accession>A0A2D3UPN4</accession>